<dbReference type="GO" id="GO:0032259">
    <property type="term" value="P:methylation"/>
    <property type="evidence" value="ECO:0007669"/>
    <property type="project" value="UniProtKB-KW"/>
</dbReference>
<evidence type="ECO:0000313" key="2">
    <source>
        <dbReference type="Proteomes" id="UP000649151"/>
    </source>
</evidence>
<dbReference type="RefSeq" id="WP_186995852.1">
    <property type="nucleotide sequence ID" value="NZ_JACOQK010000001.1"/>
</dbReference>
<dbReference type="Proteomes" id="UP000649151">
    <property type="component" value="Unassembled WGS sequence"/>
</dbReference>
<proteinExistence type="predicted"/>
<reference evidence="1 2" key="1">
    <citation type="submission" date="2020-08" db="EMBL/GenBank/DDBJ databases">
        <title>Genome public.</title>
        <authorList>
            <person name="Liu C."/>
            <person name="Sun Q."/>
        </authorList>
    </citation>
    <scope>NUCLEOTIDE SEQUENCE [LARGE SCALE GENOMIC DNA]</scope>
    <source>
        <strain evidence="1 2">NSJ-27</strain>
    </source>
</reference>
<gene>
    <name evidence="1" type="ORF">H8Z77_00745</name>
</gene>
<dbReference type="PANTHER" id="PTHR35276:SF1">
    <property type="entry name" value="TRNA (MNM(5)S(2)U34)-METHYLTRANSFERASE, CHLOROPLASTIC"/>
    <property type="match status" value="1"/>
</dbReference>
<dbReference type="InterPro" id="IPR029063">
    <property type="entry name" value="SAM-dependent_MTases_sf"/>
</dbReference>
<sequence length="189" mass="20892">MKTRLNALGIAHQFITEHIKPGDLCVDATMGRGNDTAFLCELVGETGKVVAFDVQQDAVESTKLLLEQKGLSKRAELHLDSHSNMANYLQPETVSCITFNFGWLPGGDHKIFTQPETSIAAINQGLELLKPDGIMSLCIYYGKDTGFAEKDALLEFLPTIDSQKYTVIINSFANRPNCPPIPVMIYKRT</sequence>
<name>A0ABR7INB1_9CLOT</name>
<dbReference type="EMBL" id="JACOQK010000001">
    <property type="protein sequence ID" value="MBC5786554.1"/>
    <property type="molecule type" value="Genomic_DNA"/>
</dbReference>
<comment type="caution">
    <text evidence="1">The sequence shown here is derived from an EMBL/GenBank/DDBJ whole genome shotgun (WGS) entry which is preliminary data.</text>
</comment>
<keyword evidence="1" id="KW-0808">Transferase</keyword>
<keyword evidence="1" id="KW-0489">Methyltransferase</keyword>
<dbReference type="SUPFAM" id="SSF53335">
    <property type="entry name" value="S-adenosyl-L-methionine-dependent methyltransferases"/>
    <property type="match status" value="1"/>
</dbReference>
<dbReference type="GO" id="GO:0008168">
    <property type="term" value="F:methyltransferase activity"/>
    <property type="evidence" value="ECO:0007669"/>
    <property type="project" value="UniProtKB-KW"/>
</dbReference>
<organism evidence="1 2">
    <name type="scientific">Clostridium facile</name>
    <dbReference type="NCBI Taxonomy" id="2763035"/>
    <lineage>
        <taxon>Bacteria</taxon>
        <taxon>Bacillati</taxon>
        <taxon>Bacillota</taxon>
        <taxon>Clostridia</taxon>
        <taxon>Eubacteriales</taxon>
        <taxon>Clostridiaceae</taxon>
        <taxon>Clostridium</taxon>
    </lineage>
</organism>
<dbReference type="PANTHER" id="PTHR35276">
    <property type="entry name" value="S-ADENOSYL-L-METHIONINE-DEPENDENT METHYLTRANSFERASES SUPERFAMILY PROTEIN"/>
    <property type="match status" value="1"/>
</dbReference>
<protein>
    <submittedName>
        <fullName evidence="1">SAM-dependent methyltransferase</fullName>
    </submittedName>
</protein>
<dbReference type="InterPro" id="IPR010719">
    <property type="entry name" value="MnmM_MeTrfase"/>
</dbReference>
<evidence type="ECO:0000313" key="1">
    <source>
        <dbReference type="EMBL" id="MBC5786554.1"/>
    </source>
</evidence>
<keyword evidence="2" id="KW-1185">Reference proteome</keyword>
<dbReference type="Pfam" id="PF06962">
    <property type="entry name" value="rRNA_methylase"/>
    <property type="match status" value="1"/>
</dbReference>
<accession>A0ABR7INB1</accession>
<dbReference type="Gene3D" id="3.40.50.150">
    <property type="entry name" value="Vaccinia Virus protein VP39"/>
    <property type="match status" value="1"/>
</dbReference>